<keyword evidence="5" id="KW-0106">Calcium</keyword>
<dbReference type="InterPro" id="IPR018247">
    <property type="entry name" value="EF_Hand_1_Ca_BS"/>
</dbReference>
<evidence type="ECO:0000313" key="12">
    <source>
        <dbReference type="EMBL" id="KAK2076252.1"/>
    </source>
</evidence>
<dbReference type="EMBL" id="JASFZW010000011">
    <property type="protein sequence ID" value="KAK2076252.1"/>
    <property type="molecule type" value="Genomic_DNA"/>
</dbReference>
<dbReference type="PROSITE" id="PS50011">
    <property type="entry name" value="PROTEIN_KINASE_DOM"/>
    <property type="match status" value="1"/>
</dbReference>
<keyword evidence="1 8" id="KW-0723">Serine/threonine-protein kinase</keyword>
<dbReference type="SUPFAM" id="SSF47473">
    <property type="entry name" value="EF-hand"/>
    <property type="match status" value="1"/>
</dbReference>
<accession>A0AAD9IHD4</accession>
<dbReference type="Gene3D" id="1.10.510.10">
    <property type="entry name" value="Transferase(Phosphotransferase) domain 1"/>
    <property type="match status" value="1"/>
</dbReference>
<keyword evidence="3 7" id="KW-0547">Nucleotide-binding</keyword>
<dbReference type="GO" id="GO:0005509">
    <property type="term" value="F:calcium ion binding"/>
    <property type="evidence" value="ECO:0007669"/>
    <property type="project" value="InterPro"/>
</dbReference>
<dbReference type="GO" id="GO:0005524">
    <property type="term" value="F:ATP binding"/>
    <property type="evidence" value="ECO:0007669"/>
    <property type="project" value="UniProtKB-UniRule"/>
</dbReference>
<dbReference type="PROSITE" id="PS00107">
    <property type="entry name" value="PROTEIN_KINASE_ATP"/>
    <property type="match status" value="1"/>
</dbReference>
<reference evidence="12" key="1">
    <citation type="submission" date="2021-01" db="EMBL/GenBank/DDBJ databases">
        <authorList>
            <person name="Eckstrom K.M.E."/>
        </authorList>
    </citation>
    <scope>NUCLEOTIDE SEQUENCE</scope>
    <source>
        <strain evidence="12">UVCC 0001</strain>
    </source>
</reference>
<dbReference type="SMART" id="SM00220">
    <property type="entry name" value="S_TKc"/>
    <property type="match status" value="1"/>
</dbReference>
<proteinExistence type="inferred from homology"/>
<dbReference type="Gene3D" id="3.30.200.20">
    <property type="entry name" value="Phosphorylase Kinase, domain 1"/>
    <property type="match status" value="1"/>
</dbReference>
<evidence type="ECO:0000256" key="7">
    <source>
        <dbReference type="PROSITE-ProRule" id="PRU10141"/>
    </source>
</evidence>
<dbReference type="PROSITE" id="PS00108">
    <property type="entry name" value="PROTEIN_KINASE_ST"/>
    <property type="match status" value="1"/>
</dbReference>
<evidence type="ECO:0000259" key="10">
    <source>
        <dbReference type="PROSITE" id="PS50011"/>
    </source>
</evidence>
<feature type="domain" description="Protein kinase" evidence="10">
    <location>
        <begin position="21"/>
        <end position="261"/>
    </location>
</feature>
<gene>
    <name evidence="12" type="ORF">QBZ16_001184</name>
</gene>
<dbReference type="InterPro" id="IPR017441">
    <property type="entry name" value="Protein_kinase_ATP_BS"/>
</dbReference>
<dbReference type="Pfam" id="PF00036">
    <property type="entry name" value="EF-hand_1"/>
    <property type="match status" value="1"/>
</dbReference>
<evidence type="ECO:0000256" key="8">
    <source>
        <dbReference type="RuleBase" id="RU000304"/>
    </source>
</evidence>
<dbReference type="PANTHER" id="PTHR24349">
    <property type="entry name" value="SERINE/THREONINE-PROTEIN KINASE"/>
    <property type="match status" value="1"/>
</dbReference>
<dbReference type="Pfam" id="PF00069">
    <property type="entry name" value="Pkinase"/>
    <property type="match status" value="1"/>
</dbReference>
<dbReference type="CDD" id="cd05117">
    <property type="entry name" value="STKc_CAMK"/>
    <property type="match status" value="1"/>
</dbReference>
<comment type="caution">
    <text evidence="12">The sequence shown here is derived from an EMBL/GenBank/DDBJ whole genome shotgun (WGS) entry which is preliminary data.</text>
</comment>
<evidence type="ECO:0000313" key="13">
    <source>
        <dbReference type="Proteomes" id="UP001255856"/>
    </source>
</evidence>
<dbReference type="CDD" id="cd00051">
    <property type="entry name" value="EFh"/>
    <property type="match status" value="2"/>
</dbReference>
<feature type="region of interest" description="Disordered" evidence="9">
    <location>
        <begin position="427"/>
        <end position="454"/>
    </location>
</feature>
<feature type="domain" description="EF-hand" evidence="11">
    <location>
        <begin position="304"/>
        <end position="339"/>
    </location>
</feature>
<dbReference type="Pfam" id="PF13499">
    <property type="entry name" value="EF-hand_7"/>
    <property type="match status" value="1"/>
</dbReference>
<evidence type="ECO:0000256" key="6">
    <source>
        <dbReference type="ARBA" id="ARBA00022840"/>
    </source>
</evidence>
<dbReference type="Proteomes" id="UP001255856">
    <property type="component" value="Unassembled WGS sequence"/>
</dbReference>
<feature type="compositionally biased region" description="Basic and acidic residues" evidence="9">
    <location>
        <begin position="445"/>
        <end position="454"/>
    </location>
</feature>
<dbReference type="SUPFAM" id="SSF56112">
    <property type="entry name" value="Protein kinase-like (PK-like)"/>
    <property type="match status" value="1"/>
</dbReference>
<keyword evidence="2" id="KW-0808">Transferase</keyword>
<protein>
    <recommendedName>
        <fullName evidence="14">Calcium-dependent protein kinase</fullName>
    </recommendedName>
</protein>
<evidence type="ECO:0008006" key="14">
    <source>
        <dbReference type="Google" id="ProtNLM"/>
    </source>
</evidence>
<dbReference type="InterPro" id="IPR000719">
    <property type="entry name" value="Prot_kinase_dom"/>
</dbReference>
<keyword evidence="13" id="KW-1185">Reference proteome</keyword>
<organism evidence="12 13">
    <name type="scientific">Prototheca wickerhamii</name>
    <dbReference type="NCBI Taxonomy" id="3111"/>
    <lineage>
        <taxon>Eukaryota</taxon>
        <taxon>Viridiplantae</taxon>
        <taxon>Chlorophyta</taxon>
        <taxon>core chlorophytes</taxon>
        <taxon>Trebouxiophyceae</taxon>
        <taxon>Chlorellales</taxon>
        <taxon>Chlorellaceae</taxon>
        <taxon>Prototheca</taxon>
    </lineage>
</organism>
<dbReference type="GO" id="GO:0004674">
    <property type="term" value="F:protein serine/threonine kinase activity"/>
    <property type="evidence" value="ECO:0007669"/>
    <property type="project" value="UniProtKB-KW"/>
</dbReference>
<feature type="domain" description="EF-hand" evidence="11">
    <location>
        <begin position="359"/>
        <end position="394"/>
    </location>
</feature>
<dbReference type="InterPro" id="IPR008271">
    <property type="entry name" value="Ser/Thr_kinase_AS"/>
</dbReference>
<keyword evidence="6 7" id="KW-0067">ATP-binding</keyword>
<dbReference type="InterPro" id="IPR011009">
    <property type="entry name" value="Kinase-like_dom_sf"/>
</dbReference>
<dbReference type="InterPro" id="IPR011992">
    <property type="entry name" value="EF-hand-dom_pair"/>
</dbReference>
<dbReference type="PROSITE" id="PS00018">
    <property type="entry name" value="EF_HAND_1"/>
    <property type="match status" value="3"/>
</dbReference>
<evidence type="ECO:0000256" key="9">
    <source>
        <dbReference type="SAM" id="MobiDB-lite"/>
    </source>
</evidence>
<dbReference type="PROSITE" id="PS50222">
    <property type="entry name" value="EF_HAND_2"/>
    <property type="match status" value="3"/>
</dbReference>
<feature type="domain" description="EF-hand" evidence="11">
    <location>
        <begin position="396"/>
        <end position="429"/>
    </location>
</feature>
<name>A0AAD9IHD4_PROWI</name>
<comment type="similarity">
    <text evidence="8">Belongs to the protein kinase superfamily.</text>
</comment>
<evidence type="ECO:0000259" key="11">
    <source>
        <dbReference type="PROSITE" id="PS50222"/>
    </source>
</evidence>
<evidence type="ECO:0000256" key="2">
    <source>
        <dbReference type="ARBA" id="ARBA00022679"/>
    </source>
</evidence>
<dbReference type="SMART" id="SM00054">
    <property type="entry name" value="EFh"/>
    <property type="match status" value="3"/>
</dbReference>
<evidence type="ECO:0000256" key="5">
    <source>
        <dbReference type="ARBA" id="ARBA00022837"/>
    </source>
</evidence>
<dbReference type="InterPro" id="IPR002048">
    <property type="entry name" value="EF_hand_dom"/>
</dbReference>
<feature type="binding site" evidence="7">
    <location>
        <position position="50"/>
    </location>
    <ligand>
        <name>ATP</name>
        <dbReference type="ChEBI" id="CHEBI:30616"/>
    </ligand>
</feature>
<evidence type="ECO:0000256" key="1">
    <source>
        <dbReference type="ARBA" id="ARBA00022527"/>
    </source>
</evidence>
<dbReference type="Gene3D" id="1.10.238.10">
    <property type="entry name" value="EF-hand"/>
    <property type="match status" value="2"/>
</dbReference>
<evidence type="ECO:0000256" key="3">
    <source>
        <dbReference type="ARBA" id="ARBA00022741"/>
    </source>
</evidence>
<keyword evidence="4" id="KW-0418">Kinase</keyword>
<sequence>MSIWRNLVLSNQSWRSVEDDYELGRVLGKGSYGTVRLVRDRRDGTPWACKTISKNRLLRRRDVADIRREVYEDAETVSIVMDYCAGGELFSYIVDRQSLSEREAAELAAQMVEVVRHCHSMGVMHRDMKPENFLLTSREPRGALKACDFGLSTYFKPGEVLTDLVGSAYYVAPEVLQRRYGPECDLWSLGVILYVLLSGLPPFWGQSDREIFGMILKADLDLETAPWPTVSDEAKRLVRGLLRRDPAQRLTLDQVRGSPWLRDMGALPSAPLPPIVLQRMRAFTAMTRFKKAAVLCAARHLNRDQIQGLRELFKSFDKNGDGVISFDELREGLLSRQADIPVEELNKFLAATANLTQLEREETFIKAFREIDRDANGKLTPDEIIAVIDRTGEMTEEEARRLIACHDLDQDGSIDYAEFVAMLRSDAGEGKEPSKVSSFGGARKMLREEDVPMS</sequence>
<dbReference type="InterPro" id="IPR050205">
    <property type="entry name" value="CDPK_Ser/Thr_kinases"/>
</dbReference>
<dbReference type="AlphaFoldDB" id="A0AAD9IHD4"/>
<evidence type="ECO:0000256" key="4">
    <source>
        <dbReference type="ARBA" id="ARBA00022777"/>
    </source>
</evidence>